<dbReference type="Proteomes" id="UP000671399">
    <property type="component" value="Unassembled WGS sequence"/>
</dbReference>
<dbReference type="Gene3D" id="3.30.70.141">
    <property type="entry name" value="Nucleoside diphosphate kinase-like domain"/>
    <property type="match status" value="1"/>
</dbReference>
<dbReference type="EMBL" id="JAGFWR010000005">
    <property type="protein sequence ID" value="MBO4161722.1"/>
    <property type="molecule type" value="Genomic_DNA"/>
</dbReference>
<gene>
    <name evidence="2" type="ORF">JQN83_13010</name>
</gene>
<organism evidence="2 3">
    <name type="scientific">Micromonospora antibiotica</name>
    <dbReference type="NCBI Taxonomy" id="2807623"/>
    <lineage>
        <taxon>Bacteria</taxon>
        <taxon>Bacillati</taxon>
        <taxon>Actinomycetota</taxon>
        <taxon>Actinomycetes</taxon>
        <taxon>Micromonosporales</taxon>
        <taxon>Micromonosporaceae</taxon>
        <taxon>Micromonospora</taxon>
    </lineage>
</organism>
<dbReference type="SUPFAM" id="SSF54919">
    <property type="entry name" value="Nucleoside diphosphate kinase, NDK"/>
    <property type="match status" value="1"/>
</dbReference>
<name>A0ABS3V7Y3_9ACTN</name>
<accession>A0ABS3V7Y3</accession>
<comment type="similarity">
    <text evidence="1">Belongs to the NDK family.</text>
</comment>
<reference evidence="2 3" key="1">
    <citation type="submission" date="2021-03" db="EMBL/GenBank/DDBJ databases">
        <authorList>
            <person name="Lee D.-H."/>
        </authorList>
    </citation>
    <scope>NUCLEOTIDE SEQUENCE [LARGE SCALE GENOMIC DNA]</scope>
    <source>
        <strain evidence="2 3">MMS20-R2-23</strain>
    </source>
</reference>
<evidence type="ECO:0000313" key="3">
    <source>
        <dbReference type="Proteomes" id="UP000671399"/>
    </source>
</evidence>
<sequence>MTAPAYRARVAALLAYVTESHLIGAHVAPVRADSPWDIWWVCYRAQTPAPDLGLRVWAHPGACGRCFDTATALTQAGPVRHPDSLTQSPCTCLVDWAKLMRAAGGDTDWPPLRTSVAMVKPGGDAPAVLQALSRDHLVTAVTTRTLTATDARRLYPDAYGAEYVARQDDYLTSSPVTVYALLLNGDAARNPKDLKLGIRAQLADGDVLRNHLHMPDSPGDALCDLAHLISENTRDDLYGRYDRVAAEHRIARYRDCLDFG</sequence>
<evidence type="ECO:0000256" key="1">
    <source>
        <dbReference type="PROSITE-ProRule" id="PRU00706"/>
    </source>
</evidence>
<comment type="caution">
    <text evidence="1">Lacks conserved residue(s) required for the propagation of feature annotation.</text>
</comment>
<dbReference type="PROSITE" id="PS51374">
    <property type="entry name" value="NDPK_LIKE"/>
    <property type="match status" value="1"/>
</dbReference>
<protein>
    <submittedName>
        <fullName evidence="2">Uncharacterized protein</fullName>
    </submittedName>
</protein>
<keyword evidence="3" id="KW-1185">Reference proteome</keyword>
<evidence type="ECO:0000313" key="2">
    <source>
        <dbReference type="EMBL" id="MBO4161722.1"/>
    </source>
</evidence>
<dbReference type="RefSeq" id="WP_208567370.1">
    <property type="nucleotide sequence ID" value="NZ_JAGFWR010000005.1"/>
</dbReference>
<comment type="caution">
    <text evidence="2">The sequence shown here is derived from an EMBL/GenBank/DDBJ whole genome shotgun (WGS) entry which is preliminary data.</text>
</comment>
<proteinExistence type="inferred from homology"/>
<dbReference type="InterPro" id="IPR036850">
    <property type="entry name" value="NDK-like_dom_sf"/>
</dbReference>